<keyword evidence="2" id="KW-1185">Reference proteome</keyword>
<dbReference type="Proteomes" id="UP001165079">
    <property type="component" value="Unassembled WGS sequence"/>
</dbReference>
<sequence>MSETPRTLRTGGFDAFFAAGRRIETPTLDAVIEVVELGRLALPSGRLAACDPSVVWELEPFTAELPPGDHPVELAVADVATVNGVPQQARKVAAARVVIAAEAAASWEMAVVAGQDTASLSGDLYFGYGVDAGIGAFLDAEAAKALDRINDADELDGALATAREGDLGALVGDTESGLNVAAFPSGWGNGVYPTWVGRAADGRVVSVVTDFHVF</sequence>
<protein>
    <recommendedName>
        <fullName evidence="3">DUF4241 domain-containing protein</fullName>
    </recommendedName>
</protein>
<dbReference type="InterPro" id="IPR025335">
    <property type="entry name" value="DUF4241"/>
</dbReference>
<evidence type="ECO:0008006" key="3">
    <source>
        <dbReference type="Google" id="ProtNLM"/>
    </source>
</evidence>
<evidence type="ECO:0000313" key="1">
    <source>
        <dbReference type="EMBL" id="GLZ80836.1"/>
    </source>
</evidence>
<evidence type="ECO:0000313" key="2">
    <source>
        <dbReference type="Proteomes" id="UP001165079"/>
    </source>
</evidence>
<gene>
    <name evidence="1" type="ORF">Afil01_56430</name>
</gene>
<proteinExistence type="predicted"/>
<dbReference type="EMBL" id="BSTX01000004">
    <property type="protein sequence ID" value="GLZ80836.1"/>
    <property type="molecule type" value="Genomic_DNA"/>
</dbReference>
<organism evidence="1 2">
    <name type="scientific">Actinorhabdospora filicis</name>
    <dbReference type="NCBI Taxonomy" id="1785913"/>
    <lineage>
        <taxon>Bacteria</taxon>
        <taxon>Bacillati</taxon>
        <taxon>Actinomycetota</taxon>
        <taxon>Actinomycetes</taxon>
        <taxon>Micromonosporales</taxon>
        <taxon>Micromonosporaceae</taxon>
        <taxon>Actinorhabdospora</taxon>
    </lineage>
</organism>
<reference evidence="1" key="1">
    <citation type="submission" date="2023-03" db="EMBL/GenBank/DDBJ databases">
        <title>Actinorhabdospora filicis NBRC 111898.</title>
        <authorList>
            <person name="Ichikawa N."/>
            <person name="Sato H."/>
            <person name="Tonouchi N."/>
        </authorList>
    </citation>
    <scope>NUCLEOTIDE SEQUENCE</scope>
    <source>
        <strain evidence="1">NBRC 111898</strain>
    </source>
</reference>
<dbReference type="AlphaFoldDB" id="A0A9W6SR75"/>
<name>A0A9W6SR75_9ACTN</name>
<dbReference type="RefSeq" id="WP_285666102.1">
    <property type="nucleotide sequence ID" value="NZ_BSTX01000004.1"/>
</dbReference>
<dbReference type="Pfam" id="PF14025">
    <property type="entry name" value="DUF4241"/>
    <property type="match status" value="1"/>
</dbReference>
<accession>A0A9W6SR75</accession>
<comment type="caution">
    <text evidence="1">The sequence shown here is derived from an EMBL/GenBank/DDBJ whole genome shotgun (WGS) entry which is preliminary data.</text>
</comment>